<organism evidence="2">
    <name type="scientific">Drosophila melanogaster</name>
    <name type="common">Fruit fly</name>
    <dbReference type="NCBI Taxonomy" id="7227"/>
    <lineage>
        <taxon>Eukaryota</taxon>
        <taxon>Metazoa</taxon>
        <taxon>Ecdysozoa</taxon>
        <taxon>Arthropoda</taxon>
        <taxon>Hexapoda</taxon>
        <taxon>Insecta</taxon>
        <taxon>Pterygota</taxon>
        <taxon>Neoptera</taxon>
        <taxon>Endopterygota</taxon>
        <taxon>Diptera</taxon>
        <taxon>Brachycera</taxon>
        <taxon>Muscomorpha</taxon>
        <taxon>Ephydroidea</taxon>
        <taxon>Drosophilidae</taxon>
        <taxon>Drosophila</taxon>
        <taxon>Sophophora</taxon>
    </lineage>
</organism>
<protein>
    <submittedName>
        <fullName evidence="2">HDC13253</fullName>
    </submittedName>
</protein>
<proteinExistence type="predicted"/>
<accession>Q6IK71</accession>
<feature type="region of interest" description="Disordered" evidence="1">
    <location>
        <begin position="35"/>
        <end position="68"/>
    </location>
</feature>
<gene>
    <name evidence="2" type="ORF">HDC13253</name>
</gene>
<name>Q6IK71_DROME</name>
<reference evidence="2" key="1">
    <citation type="journal article" date="2003" name="Genome Biol.">
        <title>An integrated gene annotation and transcriptional profiling approach towards the full gene content of the Drosophila genome.</title>
        <authorList>
            <person name="Hild M."/>
            <person name="Beckmann B."/>
            <person name="Haas S.A."/>
            <person name="Koch B."/>
            <person name="Solovyev V."/>
            <person name="Busold C."/>
            <person name="Fellenberg K."/>
            <person name="Boutros M."/>
            <person name="Vingron M."/>
            <person name="Sauer F."/>
            <person name="Hoheisel J.D."/>
            <person name="Paro R."/>
        </authorList>
    </citation>
    <scope>NUCLEOTIDE SEQUENCE</scope>
</reference>
<evidence type="ECO:0000256" key="1">
    <source>
        <dbReference type="SAM" id="MobiDB-lite"/>
    </source>
</evidence>
<sequence>MQGCRDAGCRDAGCKDARMLQLTLAPSETAAHSALDPFIKGSGGAQQGEDVEQEQEQRRKRSSGGHRLCGSISLAVNQPLHRANRLNGRQNSRVLHVNGPPWSCILQRLGKQSAREGGREVRHGITGSTTSCRSYLMKWTPFSHNHTVGIPRHHKVSTI</sequence>
<dbReference type="EMBL" id="BK002495">
    <property type="protein sequence ID" value="DAA04001.1"/>
    <property type="molecule type" value="Genomic_DNA"/>
</dbReference>
<evidence type="ECO:0000313" key="2">
    <source>
        <dbReference type="EMBL" id="DAA04001.1"/>
    </source>
</evidence>
<dbReference type="AlphaFoldDB" id="Q6IK71"/>